<name>A0AA95MRS9_9BACI</name>
<evidence type="ECO:0000313" key="1">
    <source>
        <dbReference type="EMBL" id="WHY86798.1"/>
    </source>
</evidence>
<dbReference type="EMBL" id="CP126114">
    <property type="protein sequence ID" value="WHY86798.1"/>
    <property type="molecule type" value="Genomic_DNA"/>
</dbReference>
<dbReference type="AlphaFoldDB" id="A0AA95MRS9"/>
<protein>
    <submittedName>
        <fullName evidence="1">CC/Se motif family (Seleno)protein</fullName>
    </submittedName>
</protein>
<keyword evidence="2" id="KW-1185">Reference proteome</keyword>
<evidence type="ECO:0000313" key="2">
    <source>
        <dbReference type="Proteomes" id="UP001178288"/>
    </source>
</evidence>
<gene>
    <name evidence="1" type="ORF">QNH39_02670</name>
</gene>
<proteinExistence type="predicted"/>
<dbReference type="NCBIfam" id="NF041239">
    <property type="entry name" value="Moor_selen_rel"/>
    <property type="match status" value="1"/>
</dbReference>
<organism evidence="1 2">
    <name type="scientific">Neobacillus novalis</name>
    <dbReference type="NCBI Taxonomy" id="220687"/>
    <lineage>
        <taxon>Bacteria</taxon>
        <taxon>Bacillati</taxon>
        <taxon>Bacillota</taxon>
        <taxon>Bacilli</taxon>
        <taxon>Bacillales</taxon>
        <taxon>Bacillaceae</taxon>
        <taxon>Neobacillus</taxon>
    </lineage>
</organism>
<accession>A0AA95MRS9</accession>
<sequence>MNIELDAGSKEWIESKGNQLTVKTLEVKACCAPGVQELVAVPEKPKTLNNYHEILIDNLSIYVQKNIRSKEKLQLKLSGFSFLKSISAKLQ</sequence>
<reference evidence="1" key="1">
    <citation type="submission" date="2023-05" db="EMBL/GenBank/DDBJ databases">
        <title>Comparative genomics of Bacillaceae isolates and their secondary metabolite potential.</title>
        <authorList>
            <person name="Song L."/>
            <person name="Nielsen L.J."/>
            <person name="Mohite O."/>
            <person name="Xu X."/>
            <person name="Weber T."/>
            <person name="Kovacs A.T."/>
        </authorList>
    </citation>
    <scope>NUCLEOTIDE SEQUENCE</scope>
    <source>
        <strain evidence="1">XLM17</strain>
    </source>
</reference>
<dbReference type="Proteomes" id="UP001178288">
    <property type="component" value="Chromosome"/>
</dbReference>
<dbReference type="RefSeq" id="WP_066095645.1">
    <property type="nucleotide sequence ID" value="NZ_CP126114.1"/>
</dbReference>
<dbReference type="InterPro" id="IPR049744">
    <property type="entry name" value="CC/Se_fam"/>
</dbReference>
<dbReference type="KEGG" id="nnv:QNH39_02670"/>